<accession>A0A0E1W3G0</accession>
<dbReference type="Proteomes" id="UP000001812">
    <property type="component" value="Chromosome II"/>
</dbReference>
<dbReference type="AlphaFoldDB" id="A0A0E1W3G0"/>
<evidence type="ECO:0000313" key="1">
    <source>
        <dbReference type="EMBL" id="EET04207.1"/>
    </source>
</evidence>
<protein>
    <submittedName>
        <fullName evidence="1">Uncharacterized protein</fullName>
    </submittedName>
</protein>
<dbReference type="HOGENOM" id="CLU_3150475_0_0_4"/>
<dbReference type="EMBL" id="CM000833">
    <property type="protein sequence ID" value="EET04207.1"/>
    <property type="molecule type" value="Genomic_DNA"/>
</dbReference>
<sequence length="48" mass="5177">MTMRLRGVTAVGRSLRGAMIGAGAWRYRPLPPPIARTAEASGPRARRS</sequence>
<organism evidence="1">
    <name type="scientific">Burkholderia pseudomallei 1710a</name>
    <dbReference type="NCBI Taxonomy" id="320371"/>
    <lineage>
        <taxon>Bacteria</taxon>
        <taxon>Pseudomonadati</taxon>
        <taxon>Pseudomonadota</taxon>
        <taxon>Betaproteobacteria</taxon>
        <taxon>Burkholderiales</taxon>
        <taxon>Burkholderiaceae</taxon>
        <taxon>Burkholderia</taxon>
        <taxon>pseudomallei group</taxon>
    </lineage>
</organism>
<gene>
    <name evidence="1" type="ORF">BURPS1710A_A1078</name>
</gene>
<name>A0A0E1W3G0_BURPE</name>
<reference evidence="1" key="1">
    <citation type="submission" date="2009-05" db="EMBL/GenBank/DDBJ databases">
        <authorList>
            <person name="Harkins D.M."/>
            <person name="DeShazer D."/>
            <person name="Woods D.E."/>
            <person name="Brinkac L.M."/>
            <person name="Brown K.A."/>
            <person name="Hung G.C."/>
            <person name="Tuanyok A."/>
            <person name="Zhang B."/>
            <person name="Nierman W.C."/>
        </authorList>
    </citation>
    <scope>NUCLEOTIDE SEQUENCE [LARGE SCALE GENOMIC DNA]</scope>
    <source>
        <strain evidence="1">1710a</strain>
    </source>
</reference>
<proteinExistence type="predicted"/>